<evidence type="ECO:0000313" key="1">
    <source>
        <dbReference type="EMBL" id="CAA2953708.1"/>
    </source>
</evidence>
<sequence>MGQIVVSVSVTVKVLLFDYFRQMEMTSDVKSSGEELVGSRVKVWWPKDNKIPELATDVKDHGEELIGCKVKVWWPKDKRCREGVVASYDHSGKKHLVVYTNGVGEMLDLRKEHRGTVNQKTGTPAHASAYVTGDDDMESHWHVRKKLKGQPLELVVPSTRSEDEKEKKLENNMQGDNELVNFKGYKVKANNISVLEAVFSKYGDIAANCLYKSTTVRASLLDIVSDVVKRLQYYDVEDILTELKVLDDEVSDLEATKIDVAWLHQHLAKVHEFAACYDKTLLLKEAKANSRLVLGASKKEMLKRRAELVAAQERFKDAEKRVNAMKLVGERIEDDVQKATAKEDFSRKQLEGLL</sequence>
<evidence type="ECO:0000313" key="2">
    <source>
        <dbReference type="Proteomes" id="UP000594638"/>
    </source>
</evidence>
<keyword evidence="2" id="KW-1185">Reference proteome</keyword>
<proteinExistence type="predicted"/>
<dbReference type="AlphaFoldDB" id="A0A8S0PLP6"/>
<dbReference type="CDD" id="cd20404">
    <property type="entry name" value="Tudor_Agenet_AtEML-like"/>
    <property type="match status" value="1"/>
</dbReference>
<dbReference type="Gene3D" id="2.30.30.140">
    <property type="match status" value="1"/>
</dbReference>
<accession>A0A8S0PLP6</accession>
<dbReference type="OrthoDB" id="909482at2759"/>
<comment type="caution">
    <text evidence="1">The sequence shown here is derived from an EMBL/GenBank/DDBJ whole genome shotgun (WGS) entry which is preliminary data.</text>
</comment>
<dbReference type="InterPro" id="IPR007942">
    <property type="entry name" value="PLipase-like"/>
</dbReference>
<gene>
    <name evidence="1" type="ORF">OLEA9_A002396</name>
</gene>
<dbReference type="EMBL" id="CACTIH010000096">
    <property type="protein sequence ID" value="CAA2953708.1"/>
    <property type="molecule type" value="Genomic_DNA"/>
</dbReference>
<dbReference type="Proteomes" id="UP000594638">
    <property type="component" value="Unassembled WGS sequence"/>
</dbReference>
<dbReference type="Pfam" id="PF05278">
    <property type="entry name" value="PEARLI-4"/>
    <property type="match status" value="1"/>
</dbReference>
<dbReference type="PANTHER" id="PTHR35358:SF18">
    <property type="entry name" value="PHOSPHOLIPASE-LIKE PROTEIN-RELATED"/>
    <property type="match status" value="1"/>
</dbReference>
<dbReference type="Gramene" id="OE9A002396T1">
    <property type="protein sequence ID" value="OE9A002396C1"/>
    <property type="gene ID" value="OE9A002396"/>
</dbReference>
<reference evidence="1 2" key="1">
    <citation type="submission" date="2019-12" db="EMBL/GenBank/DDBJ databases">
        <authorList>
            <person name="Alioto T."/>
            <person name="Alioto T."/>
            <person name="Gomez Garrido J."/>
        </authorList>
    </citation>
    <scope>NUCLEOTIDE SEQUENCE [LARGE SCALE GENOMIC DNA]</scope>
</reference>
<protein>
    <submittedName>
        <fullName evidence="1">Uncharacterized protein</fullName>
    </submittedName>
</protein>
<organism evidence="1 2">
    <name type="scientific">Olea europaea subsp. europaea</name>
    <dbReference type="NCBI Taxonomy" id="158383"/>
    <lineage>
        <taxon>Eukaryota</taxon>
        <taxon>Viridiplantae</taxon>
        <taxon>Streptophyta</taxon>
        <taxon>Embryophyta</taxon>
        <taxon>Tracheophyta</taxon>
        <taxon>Spermatophyta</taxon>
        <taxon>Magnoliopsida</taxon>
        <taxon>eudicotyledons</taxon>
        <taxon>Gunneridae</taxon>
        <taxon>Pentapetalae</taxon>
        <taxon>asterids</taxon>
        <taxon>lamiids</taxon>
        <taxon>Lamiales</taxon>
        <taxon>Oleaceae</taxon>
        <taxon>Oleeae</taxon>
        <taxon>Olea</taxon>
    </lineage>
</organism>
<dbReference type="PANTHER" id="PTHR35358">
    <property type="entry name" value="OS06G0711100 PROTEIN"/>
    <property type="match status" value="1"/>
</dbReference>
<name>A0A8S0PLP6_OLEEU</name>